<keyword evidence="2" id="KW-0238">DNA-binding</keyword>
<organism evidence="6 7">
    <name type="scientific">Cryobacterium tepidiphilum</name>
    <dbReference type="NCBI Taxonomy" id="2486026"/>
    <lineage>
        <taxon>Bacteria</taxon>
        <taxon>Bacillati</taxon>
        <taxon>Actinomycetota</taxon>
        <taxon>Actinomycetes</taxon>
        <taxon>Micrococcales</taxon>
        <taxon>Microbacteriaceae</taxon>
        <taxon>Cryobacterium</taxon>
    </lineage>
</organism>
<name>A0A3M8LM53_9MICO</name>
<dbReference type="Proteomes" id="UP000279859">
    <property type="component" value="Unassembled WGS sequence"/>
</dbReference>
<dbReference type="SUPFAM" id="SSF46894">
    <property type="entry name" value="C-terminal effector domain of the bipartite response regulators"/>
    <property type="match status" value="1"/>
</dbReference>
<dbReference type="GO" id="GO:0003677">
    <property type="term" value="F:DNA binding"/>
    <property type="evidence" value="ECO:0007669"/>
    <property type="project" value="UniProtKB-KW"/>
</dbReference>
<evidence type="ECO:0000259" key="5">
    <source>
        <dbReference type="PROSITE" id="PS50043"/>
    </source>
</evidence>
<dbReference type="AlphaFoldDB" id="A0A3M8LM53"/>
<dbReference type="PROSITE" id="PS50043">
    <property type="entry name" value="HTH_LUXR_2"/>
    <property type="match status" value="1"/>
</dbReference>
<feature type="compositionally biased region" description="Low complexity" evidence="4">
    <location>
        <begin position="467"/>
        <end position="484"/>
    </location>
</feature>
<feature type="region of interest" description="Disordered" evidence="4">
    <location>
        <begin position="461"/>
        <end position="490"/>
    </location>
</feature>
<dbReference type="EMBL" id="RDSR01000004">
    <property type="protein sequence ID" value="RNE66607.1"/>
    <property type="molecule type" value="Genomic_DNA"/>
</dbReference>
<keyword evidence="7" id="KW-1185">Reference proteome</keyword>
<dbReference type="PRINTS" id="PR00038">
    <property type="entry name" value="HTHLUXR"/>
</dbReference>
<feature type="domain" description="HTH luxR-type" evidence="5">
    <location>
        <begin position="479"/>
        <end position="544"/>
    </location>
</feature>
<dbReference type="InterPro" id="IPR036388">
    <property type="entry name" value="WH-like_DNA-bd_sf"/>
</dbReference>
<gene>
    <name evidence="6" type="ORF">EEJ31_03320</name>
</gene>
<dbReference type="PANTHER" id="PTHR44688:SF16">
    <property type="entry name" value="DNA-BINDING TRANSCRIPTIONAL ACTIVATOR DEVR_DOSR"/>
    <property type="match status" value="1"/>
</dbReference>
<dbReference type="InterPro" id="IPR000792">
    <property type="entry name" value="Tscrpt_reg_LuxR_C"/>
</dbReference>
<sequence>MARSGFRDARVAHALERAGDKALADRPALARALYDEAQGAGADEWNLAARRAQAAAATGDLDAAARILDDLFAQENAPDLRRATNVAASVWARRGMLHRGVEAYRWPGSGAAGLSAPLATVAMIGIGDRAGAAEMSASATTGDCPSLLAAAADLMGQGITHSLEARPFHALPALIRASDALTASGVTTAPLPDTPAALAALVALHSGELDVSLSVLDAAIAANQGGPAALPRLSLLRGWTLMQLDQPEPARDARSHALEAGVPLAPRDELLLHALDAGLARRTDDRPALVRAWKQARERLLHVSVDLYCLLPLGELLVTSARLRESSRLAPHLAEAWSLLTRLGEPPLWSVPLRWCAVQAAILTDRPREIAPHATALVHAAAGSRMASAFSAAGRCWMSVLAGTVDAAAVESAARELASVGLTWDGSRLAGHAAAHAEDRRDMARLLSCARDLHPATALVRMDGPHDAPTTSSAPPAPRPADATGLSPREREVARLVLEGKTYREIGETIFISPRTAEHHIARIRRRVGATTRSDLMTRLRVVLDGDNQD</sequence>
<proteinExistence type="predicted"/>
<evidence type="ECO:0000256" key="3">
    <source>
        <dbReference type="ARBA" id="ARBA00023163"/>
    </source>
</evidence>
<keyword evidence="3" id="KW-0804">Transcription</keyword>
<accession>A0A3M8LM53</accession>
<dbReference type="InterPro" id="IPR016032">
    <property type="entry name" value="Sig_transdc_resp-reg_C-effctor"/>
</dbReference>
<evidence type="ECO:0000313" key="6">
    <source>
        <dbReference type="EMBL" id="RNE66607.1"/>
    </source>
</evidence>
<evidence type="ECO:0000256" key="1">
    <source>
        <dbReference type="ARBA" id="ARBA00023015"/>
    </source>
</evidence>
<dbReference type="GO" id="GO:0006355">
    <property type="term" value="P:regulation of DNA-templated transcription"/>
    <property type="evidence" value="ECO:0007669"/>
    <property type="project" value="InterPro"/>
</dbReference>
<dbReference type="SMART" id="SM00421">
    <property type="entry name" value="HTH_LUXR"/>
    <property type="match status" value="1"/>
</dbReference>
<keyword evidence="1" id="KW-0805">Transcription regulation</keyword>
<dbReference type="CDD" id="cd06170">
    <property type="entry name" value="LuxR_C_like"/>
    <property type="match status" value="1"/>
</dbReference>
<evidence type="ECO:0000313" key="7">
    <source>
        <dbReference type="Proteomes" id="UP000279859"/>
    </source>
</evidence>
<evidence type="ECO:0000256" key="2">
    <source>
        <dbReference type="ARBA" id="ARBA00023125"/>
    </source>
</evidence>
<protein>
    <submittedName>
        <fullName evidence="6">LuxR family transcriptional regulator</fullName>
    </submittedName>
</protein>
<dbReference type="OrthoDB" id="4811808at2"/>
<dbReference type="PANTHER" id="PTHR44688">
    <property type="entry name" value="DNA-BINDING TRANSCRIPTIONAL ACTIVATOR DEVR_DOSR"/>
    <property type="match status" value="1"/>
</dbReference>
<dbReference type="Gene3D" id="1.10.10.10">
    <property type="entry name" value="Winged helix-like DNA-binding domain superfamily/Winged helix DNA-binding domain"/>
    <property type="match status" value="1"/>
</dbReference>
<comment type="caution">
    <text evidence="6">The sequence shown here is derived from an EMBL/GenBank/DDBJ whole genome shotgun (WGS) entry which is preliminary data.</text>
</comment>
<reference evidence="6 7" key="1">
    <citation type="submission" date="2018-11" db="EMBL/GenBank/DDBJ databases">
        <title>Cryobacterium sp. nov., isolated from rhizosphere soil of lettuce.</title>
        <authorList>
            <person name="Wang Y."/>
        </authorList>
    </citation>
    <scope>NUCLEOTIDE SEQUENCE [LARGE SCALE GENOMIC DNA]</scope>
    <source>
        <strain evidence="6 7">NEAU-85</strain>
    </source>
</reference>
<evidence type="ECO:0000256" key="4">
    <source>
        <dbReference type="SAM" id="MobiDB-lite"/>
    </source>
</evidence>
<dbReference type="Pfam" id="PF00196">
    <property type="entry name" value="GerE"/>
    <property type="match status" value="1"/>
</dbReference>